<evidence type="ECO:0000256" key="4">
    <source>
        <dbReference type="ARBA" id="ARBA00023295"/>
    </source>
</evidence>
<reference evidence="6 7" key="1">
    <citation type="submission" date="2023-12" db="EMBL/GenBank/DDBJ databases">
        <title>Novel species of the genus Arcicella isolated from rivers.</title>
        <authorList>
            <person name="Lu H."/>
        </authorList>
    </citation>
    <scope>NUCLEOTIDE SEQUENCE [LARGE SCALE GENOMIC DNA]</scope>
    <source>
        <strain evidence="6 7">DC25W</strain>
    </source>
</reference>
<dbReference type="InterPro" id="IPR017853">
    <property type="entry name" value="GH"/>
</dbReference>
<organism evidence="6 7">
    <name type="scientific">Arcicella lustrica</name>
    <dbReference type="NCBI Taxonomy" id="2984196"/>
    <lineage>
        <taxon>Bacteria</taxon>
        <taxon>Pseudomonadati</taxon>
        <taxon>Bacteroidota</taxon>
        <taxon>Cytophagia</taxon>
        <taxon>Cytophagales</taxon>
        <taxon>Flectobacillaceae</taxon>
        <taxon>Arcicella</taxon>
    </lineage>
</organism>
<dbReference type="InterPro" id="IPR006103">
    <property type="entry name" value="Glyco_hydro_2_cat"/>
</dbReference>
<dbReference type="EC" id="3.2.1.23" evidence="2"/>
<sequence length="88" mass="9884">MSDLTDAKLIKEMNMNAVRCLHYLPDANFLRLCGSLGLYIIDELTGWQKAYKAKAGGPLVKEMVMRDTNHPSIIFWSNGNEGGHTWSV</sequence>
<dbReference type="SUPFAM" id="SSF51445">
    <property type="entry name" value="(Trans)glycosidases"/>
    <property type="match status" value="1"/>
</dbReference>
<dbReference type="RefSeq" id="WP_323689253.1">
    <property type="nucleotide sequence ID" value="NZ_JAYGIM010000018.1"/>
</dbReference>
<dbReference type="EMBL" id="JAYGIM010000018">
    <property type="protein sequence ID" value="MEA5429129.1"/>
    <property type="molecule type" value="Genomic_DNA"/>
</dbReference>
<dbReference type="Pfam" id="PF02836">
    <property type="entry name" value="Glyco_hydro_2_C"/>
    <property type="match status" value="2"/>
</dbReference>
<dbReference type="Proteomes" id="UP001302222">
    <property type="component" value="Unassembled WGS sequence"/>
</dbReference>
<protein>
    <recommendedName>
        <fullName evidence="2">beta-galactosidase</fullName>
        <ecNumber evidence="2">3.2.1.23</ecNumber>
    </recommendedName>
</protein>
<keyword evidence="7" id="KW-1185">Reference proteome</keyword>
<dbReference type="PANTHER" id="PTHR46323">
    <property type="entry name" value="BETA-GALACTOSIDASE"/>
    <property type="match status" value="1"/>
</dbReference>
<dbReference type="Gene3D" id="3.20.20.80">
    <property type="entry name" value="Glycosidases"/>
    <property type="match status" value="1"/>
</dbReference>
<evidence type="ECO:0000313" key="6">
    <source>
        <dbReference type="EMBL" id="MEA5429129.1"/>
    </source>
</evidence>
<dbReference type="PANTHER" id="PTHR46323:SF2">
    <property type="entry name" value="BETA-GALACTOSIDASE"/>
    <property type="match status" value="1"/>
</dbReference>
<dbReference type="GO" id="GO:0016787">
    <property type="term" value="F:hydrolase activity"/>
    <property type="evidence" value="ECO:0007669"/>
    <property type="project" value="UniProtKB-KW"/>
</dbReference>
<feature type="domain" description="Glycoside hydrolase family 2 catalytic" evidence="5">
    <location>
        <begin position="60"/>
        <end position="84"/>
    </location>
</feature>
<accession>A0ABU5SQE4</accession>
<comment type="caution">
    <text evidence="6">The sequence shown here is derived from an EMBL/GenBank/DDBJ whole genome shotgun (WGS) entry which is preliminary data.</text>
</comment>
<evidence type="ECO:0000256" key="3">
    <source>
        <dbReference type="ARBA" id="ARBA00022801"/>
    </source>
</evidence>
<comment type="catalytic activity">
    <reaction evidence="1">
        <text>Hydrolysis of terminal non-reducing beta-D-galactose residues in beta-D-galactosides.</text>
        <dbReference type="EC" id="3.2.1.23"/>
    </reaction>
</comment>
<evidence type="ECO:0000256" key="2">
    <source>
        <dbReference type="ARBA" id="ARBA00012756"/>
    </source>
</evidence>
<evidence type="ECO:0000313" key="7">
    <source>
        <dbReference type="Proteomes" id="UP001302222"/>
    </source>
</evidence>
<evidence type="ECO:0000259" key="5">
    <source>
        <dbReference type="Pfam" id="PF02836"/>
    </source>
</evidence>
<keyword evidence="4" id="KW-0326">Glycosidase</keyword>
<dbReference type="InterPro" id="IPR050347">
    <property type="entry name" value="Bact_Beta-galactosidase"/>
</dbReference>
<feature type="domain" description="Glycoside hydrolase family 2 catalytic" evidence="5">
    <location>
        <begin position="5"/>
        <end position="46"/>
    </location>
</feature>
<keyword evidence="3 6" id="KW-0378">Hydrolase</keyword>
<name>A0ABU5SQE4_9BACT</name>
<proteinExistence type="predicted"/>
<evidence type="ECO:0000256" key="1">
    <source>
        <dbReference type="ARBA" id="ARBA00001412"/>
    </source>
</evidence>
<gene>
    <name evidence="6" type="ORF">VB798_21240</name>
</gene>